<name>A0AAQ3KZL9_9LILI</name>
<dbReference type="Pfam" id="PF22650">
    <property type="entry name" value="At5g48480-like_C"/>
    <property type="match status" value="1"/>
</dbReference>
<dbReference type="InterPro" id="IPR037523">
    <property type="entry name" value="VOC_core"/>
</dbReference>
<sequence>MADAAAAADVVFLGFKPLLVVPGMKVDAALQFYKSAFGAEELRRVVHPKRKAEQENPLILSADLKIGSSILIVSDIVDDSGEAGPIGGGISFRLEVDDADAAMKKAISAGALIVTEVAEEEGGVAGKVKDPFGVTWVIAAISKKTSESEA</sequence>
<dbReference type="EMBL" id="CP136896">
    <property type="protein sequence ID" value="WOL14417.1"/>
    <property type="molecule type" value="Genomic_DNA"/>
</dbReference>
<dbReference type="PROSITE" id="PS51819">
    <property type="entry name" value="VOC"/>
    <property type="match status" value="1"/>
</dbReference>
<organism evidence="2 3">
    <name type="scientific">Canna indica</name>
    <name type="common">Indian-shot</name>
    <dbReference type="NCBI Taxonomy" id="4628"/>
    <lineage>
        <taxon>Eukaryota</taxon>
        <taxon>Viridiplantae</taxon>
        <taxon>Streptophyta</taxon>
        <taxon>Embryophyta</taxon>
        <taxon>Tracheophyta</taxon>
        <taxon>Spermatophyta</taxon>
        <taxon>Magnoliopsida</taxon>
        <taxon>Liliopsida</taxon>
        <taxon>Zingiberales</taxon>
        <taxon>Cannaceae</taxon>
        <taxon>Canna</taxon>
    </lineage>
</organism>
<dbReference type="InterPro" id="IPR029068">
    <property type="entry name" value="Glyas_Bleomycin-R_OHBP_Dase"/>
</dbReference>
<dbReference type="InterPro" id="IPR054576">
    <property type="entry name" value="At5g48480-like_N"/>
</dbReference>
<gene>
    <name evidence="2" type="ORF">Cni_G23197</name>
</gene>
<dbReference type="Proteomes" id="UP001327560">
    <property type="component" value="Chromosome 7"/>
</dbReference>
<dbReference type="InterPro" id="IPR054575">
    <property type="entry name" value="At5g48480-like_C"/>
</dbReference>
<evidence type="ECO:0000259" key="1">
    <source>
        <dbReference type="PROSITE" id="PS51819"/>
    </source>
</evidence>
<dbReference type="PANTHER" id="PTHR34109:SF1">
    <property type="entry name" value="VOC DOMAIN-CONTAINING PROTEIN"/>
    <property type="match status" value="1"/>
</dbReference>
<dbReference type="AlphaFoldDB" id="A0AAQ3KZL9"/>
<feature type="domain" description="VOC" evidence="1">
    <location>
        <begin position="14"/>
        <end position="141"/>
    </location>
</feature>
<reference evidence="2 3" key="1">
    <citation type="submission" date="2023-10" db="EMBL/GenBank/DDBJ databases">
        <title>Chromosome-scale genome assembly provides insights into flower coloration mechanisms of Canna indica.</title>
        <authorList>
            <person name="Li C."/>
        </authorList>
    </citation>
    <scope>NUCLEOTIDE SEQUENCE [LARGE SCALE GENOMIC DNA]</scope>
    <source>
        <tissue evidence="2">Flower</tissue>
    </source>
</reference>
<dbReference type="CDD" id="cd07246">
    <property type="entry name" value="VOC_like"/>
    <property type="match status" value="1"/>
</dbReference>
<dbReference type="PANTHER" id="PTHR34109">
    <property type="entry name" value="BNAUNNG04460D PROTEIN-RELATED"/>
    <property type="match status" value="1"/>
</dbReference>
<evidence type="ECO:0000313" key="3">
    <source>
        <dbReference type="Proteomes" id="UP001327560"/>
    </source>
</evidence>
<dbReference type="Gene3D" id="3.10.180.10">
    <property type="entry name" value="2,3-Dihydroxybiphenyl 1,2-Dioxygenase, domain 1"/>
    <property type="match status" value="1"/>
</dbReference>
<keyword evidence="3" id="KW-1185">Reference proteome</keyword>
<proteinExistence type="predicted"/>
<dbReference type="Pfam" id="PF22656">
    <property type="entry name" value="At5g48480-like_N"/>
    <property type="match status" value="1"/>
</dbReference>
<dbReference type="SUPFAM" id="SSF54593">
    <property type="entry name" value="Glyoxalase/Bleomycin resistance protein/Dihydroxybiphenyl dioxygenase"/>
    <property type="match status" value="1"/>
</dbReference>
<evidence type="ECO:0000313" key="2">
    <source>
        <dbReference type="EMBL" id="WOL14417.1"/>
    </source>
</evidence>
<protein>
    <recommendedName>
        <fullName evidence="1">VOC domain-containing protein</fullName>
    </recommendedName>
</protein>
<accession>A0AAQ3KZL9</accession>